<sequence>MARNQAQQSNGTVAKPSVWWGLGLAFAVGAVCIGLGALNASIPVMLIAILLGALWRNLAPVPAVFDPGIAVAAKRVLRLGVVLLGLQLSVTQIASLGWGVIVVAVAAVAITFVATLGLGKALGIEKDLRMLMAAGFSICGAAAVAGMQGVTRAKQEFVAAAVAMVVVCGTLMIPIAPLLAQLLGYDDAAAGMFIGGSVHEVAQVVAAGGIAGGGVILSTAVTVKLARVLMLAPMIAAVSLSARRDASAARATASGTGGNVDGSDGSADSADAEVKLPPIMPLFVLGFIVMVVIASLHIVPQPVLDVAKIAQTFLLASAMFALGLGVHVKSLMKLGGRPLLLGAGSSVVIILVVIVCIALGAAPALS</sequence>
<dbReference type="PANTHER" id="PTHR30106:SF2">
    <property type="entry name" value="UPF0324 INNER MEMBRANE PROTEIN YEIH"/>
    <property type="match status" value="1"/>
</dbReference>
<feature type="transmembrane region" description="Helical" evidence="7">
    <location>
        <begin position="100"/>
        <end position="119"/>
    </location>
</feature>
<dbReference type="EMBL" id="JRNH01000020">
    <property type="protein sequence ID" value="KGF20174.1"/>
    <property type="molecule type" value="Genomic_DNA"/>
</dbReference>
<organism evidence="8 9">
    <name type="scientific">Pseudoglutamicibacter albus DNF00011</name>
    <dbReference type="NCBI Taxonomy" id="1401063"/>
    <lineage>
        <taxon>Bacteria</taxon>
        <taxon>Bacillati</taxon>
        <taxon>Actinomycetota</taxon>
        <taxon>Actinomycetes</taxon>
        <taxon>Micrococcales</taxon>
        <taxon>Micrococcaceae</taxon>
        <taxon>Pseudoglutamicibacter</taxon>
    </lineage>
</organism>
<feature type="transmembrane region" description="Helical" evidence="7">
    <location>
        <begin position="201"/>
        <end position="219"/>
    </location>
</feature>
<evidence type="ECO:0000313" key="9">
    <source>
        <dbReference type="Proteomes" id="UP000053528"/>
    </source>
</evidence>
<keyword evidence="5 7" id="KW-1133">Transmembrane helix</keyword>
<evidence type="ECO:0008006" key="10">
    <source>
        <dbReference type="Google" id="ProtNLM"/>
    </source>
</evidence>
<evidence type="ECO:0000256" key="2">
    <source>
        <dbReference type="ARBA" id="ARBA00007977"/>
    </source>
</evidence>
<feature type="transmembrane region" description="Helical" evidence="7">
    <location>
        <begin position="157"/>
        <end position="180"/>
    </location>
</feature>
<dbReference type="InterPro" id="IPR018383">
    <property type="entry name" value="UPF0324_pro"/>
</dbReference>
<dbReference type="PANTHER" id="PTHR30106">
    <property type="entry name" value="INNER MEMBRANE PROTEIN YEIH-RELATED"/>
    <property type="match status" value="1"/>
</dbReference>
<feature type="transmembrane region" description="Helical" evidence="7">
    <location>
        <begin position="279"/>
        <end position="300"/>
    </location>
</feature>
<dbReference type="RefSeq" id="WP_083285436.1">
    <property type="nucleotide sequence ID" value="NZ_JRNH01000020.1"/>
</dbReference>
<comment type="caution">
    <text evidence="8">The sequence shown here is derived from an EMBL/GenBank/DDBJ whole genome shotgun (WGS) entry which is preliminary data.</text>
</comment>
<feature type="transmembrane region" description="Helical" evidence="7">
    <location>
        <begin position="22"/>
        <end position="55"/>
    </location>
</feature>
<evidence type="ECO:0000256" key="3">
    <source>
        <dbReference type="ARBA" id="ARBA00022475"/>
    </source>
</evidence>
<keyword evidence="3" id="KW-1003">Cell membrane</keyword>
<protein>
    <recommendedName>
        <fullName evidence="10">Sulfate exporter family transporter</fullName>
    </recommendedName>
</protein>
<comment type="subcellular location">
    <subcellularLocation>
        <location evidence="1">Cell membrane</location>
        <topology evidence="1">Multi-pass membrane protein</topology>
    </subcellularLocation>
</comment>
<evidence type="ECO:0000256" key="4">
    <source>
        <dbReference type="ARBA" id="ARBA00022692"/>
    </source>
</evidence>
<proteinExistence type="inferred from homology"/>
<dbReference type="Pfam" id="PF03601">
    <property type="entry name" value="Cons_hypoth698"/>
    <property type="match status" value="1"/>
</dbReference>
<accession>A0A096AGU0</accession>
<evidence type="ECO:0000256" key="1">
    <source>
        <dbReference type="ARBA" id="ARBA00004651"/>
    </source>
</evidence>
<evidence type="ECO:0000313" key="8">
    <source>
        <dbReference type="EMBL" id="KGF20174.1"/>
    </source>
</evidence>
<dbReference type="AlphaFoldDB" id="A0A096AGU0"/>
<gene>
    <name evidence="8" type="ORF">HMPREF2128_06505</name>
</gene>
<name>A0A096AGU0_9MICC</name>
<evidence type="ECO:0000256" key="7">
    <source>
        <dbReference type="SAM" id="Phobius"/>
    </source>
</evidence>
<evidence type="ECO:0000256" key="5">
    <source>
        <dbReference type="ARBA" id="ARBA00022989"/>
    </source>
</evidence>
<comment type="similarity">
    <text evidence="2">Belongs to the UPF0324 family.</text>
</comment>
<reference evidence="8 9" key="1">
    <citation type="submission" date="2014-07" db="EMBL/GenBank/DDBJ databases">
        <authorList>
            <person name="McCorrison J."/>
            <person name="Sanka R."/>
            <person name="Torralba M."/>
            <person name="Gillis M."/>
            <person name="Haft D.H."/>
            <person name="Methe B."/>
            <person name="Sutton G."/>
            <person name="Nelson K.E."/>
        </authorList>
    </citation>
    <scope>NUCLEOTIDE SEQUENCE [LARGE SCALE GENOMIC DNA]</scope>
    <source>
        <strain evidence="8 9">DNF00011</strain>
    </source>
</reference>
<feature type="transmembrane region" description="Helical" evidence="7">
    <location>
        <begin position="339"/>
        <end position="362"/>
    </location>
</feature>
<dbReference type="Proteomes" id="UP000053528">
    <property type="component" value="Unassembled WGS sequence"/>
</dbReference>
<keyword evidence="4 7" id="KW-0812">Transmembrane</keyword>
<keyword evidence="6 7" id="KW-0472">Membrane</keyword>
<evidence type="ECO:0000256" key="6">
    <source>
        <dbReference type="ARBA" id="ARBA00023136"/>
    </source>
</evidence>
<feature type="transmembrane region" description="Helical" evidence="7">
    <location>
        <begin position="131"/>
        <end position="151"/>
    </location>
</feature>
<feature type="transmembrane region" description="Helical" evidence="7">
    <location>
        <begin position="306"/>
        <end position="327"/>
    </location>
</feature>
<dbReference type="GO" id="GO:0005886">
    <property type="term" value="C:plasma membrane"/>
    <property type="evidence" value="ECO:0007669"/>
    <property type="project" value="UniProtKB-SubCell"/>
</dbReference>